<proteinExistence type="inferred from homology"/>
<dbReference type="Proteomes" id="UP000034603">
    <property type="component" value="Unassembled WGS sequence"/>
</dbReference>
<evidence type="ECO:0000256" key="4">
    <source>
        <dbReference type="ARBA" id="ARBA00022448"/>
    </source>
</evidence>
<dbReference type="EMBL" id="LBTR01000013">
    <property type="protein sequence ID" value="KKQ45556.1"/>
    <property type="molecule type" value="Genomic_DNA"/>
</dbReference>
<evidence type="ECO:0000256" key="8">
    <source>
        <dbReference type="ARBA" id="ARBA00023196"/>
    </source>
</evidence>
<reference evidence="10 11" key="1">
    <citation type="journal article" date="2015" name="Nature">
        <title>rRNA introns, odd ribosomes, and small enigmatic genomes across a large radiation of phyla.</title>
        <authorList>
            <person name="Brown C.T."/>
            <person name="Hug L.A."/>
            <person name="Thomas B.C."/>
            <person name="Sharon I."/>
            <person name="Castelle C.J."/>
            <person name="Singh A."/>
            <person name="Wilkins M.J."/>
            <person name="Williams K.H."/>
            <person name="Banfield J.F."/>
        </authorList>
    </citation>
    <scope>NUCLEOTIDE SEQUENCE [LARGE SCALE GENOMIC DNA]</scope>
</reference>
<dbReference type="GO" id="GO:0045259">
    <property type="term" value="C:proton-transporting ATP synthase complex"/>
    <property type="evidence" value="ECO:0007669"/>
    <property type="project" value="UniProtKB-KW"/>
</dbReference>
<dbReference type="Gene3D" id="3.40.1380.10">
    <property type="match status" value="1"/>
</dbReference>
<evidence type="ECO:0000256" key="1">
    <source>
        <dbReference type="ARBA" id="ARBA00003456"/>
    </source>
</evidence>
<keyword evidence="4" id="KW-0813">Transport</keyword>
<dbReference type="Pfam" id="PF00231">
    <property type="entry name" value="ATP-synt"/>
    <property type="match status" value="1"/>
</dbReference>
<dbReference type="SUPFAM" id="SSF52943">
    <property type="entry name" value="ATP synthase (F1-ATPase), gamma subunit"/>
    <property type="match status" value="1"/>
</dbReference>
<comment type="function">
    <text evidence="1">Produces ATP from ADP in the presence of a proton gradient across the membrane. The gamma chain is believed to be important in regulating ATPase activity and the flow of protons through the CF(0) complex.</text>
</comment>
<dbReference type="InterPro" id="IPR000131">
    <property type="entry name" value="ATP_synth_F1_gsu"/>
</dbReference>
<evidence type="ECO:0000256" key="2">
    <source>
        <dbReference type="ARBA" id="ARBA00004170"/>
    </source>
</evidence>
<evidence type="ECO:0000256" key="7">
    <source>
        <dbReference type="ARBA" id="ARBA00023136"/>
    </source>
</evidence>
<evidence type="ECO:0000313" key="10">
    <source>
        <dbReference type="EMBL" id="KKQ45556.1"/>
    </source>
</evidence>
<keyword evidence="8" id="KW-0139">CF(1)</keyword>
<name>A0A0G0KYF6_9BACT</name>
<dbReference type="PRINTS" id="PR00126">
    <property type="entry name" value="ATPASEGAMMA"/>
</dbReference>
<evidence type="ECO:0000256" key="6">
    <source>
        <dbReference type="ARBA" id="ARBA00023065"/>
    </source>
</evidence>
<evidence type="ECO:0000256" key="3">
    <source>
        <dbReference type="ARBA" id="ARBA00007681"/>
    </source>
</evidence>
<comment type="caution">
    <text evidence="10">The sequence shown here is derived from an EMBL/GenBank/DDBJ whole genome shotgun (WGS) entry which is preliminary data.</text>
</comment>
<evidence type="ECO:0000256" key="9">
    <source>
        <dbReference type="ARBA" id="ARBA00023310"/>
    </source>
</evidence>
<dbReference type="InterPro" id="IPR035968">
    <property type="entry name" value="ATP_synth_F1_ATPase_gsu"/>
</dbReference>
<keyword evidence="7" id="KW-0472">Membrane</keyword>
<dbReference type="AlphaFoldDB" id="A0A0G0KYF6"/>
<comment type="subcellular location">
    <subcellularLocation>
        <location evidence="2">Membrane</location>
        <topology evidence="2">Peripheral membrane protein</topology>
    </subcellularLocation>
</comment>
<protein>
    <submittedName>
        <fullName evidence="10">ATP synthase gamma chain</fullName>
    </submittedName>
</protein>
<gene>
    <name evidence="10" type="ORF">US62_C0013G0009</name>
</gene>
<organism evidence="10 11">
    <name type="scientific">Candidatus Woesebacteria bacterium GW2011_GWA1_37_8</name>
    <dbReference type="NCBI Taxonomy" id="1618546"/>
    <lineage>
        <taxon>Bacteria</taxon>
        <taxon>Candidatus Woeseibacteriota</taxon>
    </lineage>
</organism>
<evidence type="ECO:0000313" key="11">
    <source>
        <dbReference type="Proteomes" id="UP000034603"/>
    </source>
</evidence>
<dbReference type="GO" id="GO:0046933">
    <property type="term" value="F:proton-transporting ATP synthase activity, rotational mechanism"/>
    <property type="evidence" value="ECO:0007669"/>
    <property type="project" value="InterPro"/>
</dbReference>
<comment type="similarity">
    <text evidence="3">Belongs to the ATPase gamma chain family.</text>
</comment>
<keyword evidence="5" id="KW-0375">Hydrogen ion transport</keyword>
<sequence>MLRKKDVENEIFQVDSLHELVEVYGQIASVRMKKIRDSVLKNREFLTSINSIFKDTLDAYSRKLSLFSSGGRKDLTKVTFLAHNGKIVSAFISANTGFYGDIVQKVFNEFLKDVRLNPEIEVTIVGRLGRNLFLQNEPKRAYTYFDLPDYGTDKAKLGEVVRHLVQYEEIKVYYGRYKSVITQTPEVFEISAGTKIDENLAKNPETYIFEPSIEEILMFFETEIFASLFEQSVQESQLAKLASRIVSMDKANENIKEWVKDLKFEKLRIIHQESGKKQTNMLSSVLY</sequence>
<keyword evidence="6" id="KW-0406">Ion transport</keyword>
<evidence type="ECO:0000256" key="5">
    <source>
        <dbReference type="ARBA" id="ARBA00022781"/>
    </source>
</evidence>
<keyword evidence="9" id="KW-0066">ATP synthesis</keyword>
<accession>A0A0G0KYF6</accession>